<dbReference type="SUPFAM" id="SSF89260">
    <property type="entry name" value="Collagen-binding domain"/>
    <property type="match status" value="1"/>
</dbReference>
<reference evidence="2 3" key="1">
    <citation type="submission" date="2006-03" db="EMBL/GenBank/DDBJ databases">
        <title>Complete sequence of Shewanella denitrificans OS217.</title>
        <authorList>
            <consortium name="US DOE Joint Genome Institute"/>
            <person name="Copeland A."/>
            <person name="Lucas S."/>
            <person name="Lapidus A."/>
            <person name="Barry K."/>
            <person name="Detter J.C."/>
            <person name="Glavina del Rio T."/>
            <person name="Hammon N."/>
            <person name="Israni S."/>
            <person name="Dalin E."/>
            <person name="Tice H."/>
            <person name="Pitluck S."/>
            <person name="Brettin T."/>
            <person name="Bruce D."/>
            <person name="Han C."/>
            <person name="Tapia R."/>
            <person name="Gilna P."/>
            <person name="Kiss H."/>
            <person name="Schmutz J."/>
            <person name="Larimer F."/>
            <person name="Land M."/>
            <person name="Hauser L."/>
            <person name="Kyrpides N."/>
            <person name="Lykidis A."/>
            <person name="Richardson P."/>
        </authorList>
    </citation>
    <scope>NUCLEOTIDE SEQUENCE [LARGE SCALE GENOMIC DNA]</scope>
    <source>
        <strain evidence="3">OS217 / ATCC BAA-1090 / DSM 15013</strain>
    </source>
</reference>
<feature type="chain" id="PRO_5004181460" description="Carboxypeptidase regulatory-like domain-containing protein" evidence="1">
    <location>
        <begin position="21"/>
        <end position="472"/>
    </location>
</feature>
<gene>
    <name evidence="2" type="ordered locus">Sden_3090</name>
</gene>
<keyword evidence="1" id="KW-0732">Signal</keyword>
<accession>Q12JK9</accession>
<name>Q12JK9_SHEDO</name>
<keyword evidence="3" id="KW-1185">Reference proteome</keyword>
<dbReference type="eggNOG" id="ENOG502Z9JF">
    <property type="taxonomic scope" value="Bacteria"/>
</dbReference>
<dbReference type="Proteomes" id="UP000001982">
    <property type="component" value="Chromosome"/>
</dbReference>
<evidence type="ECO:0008006" key="4">
    <source>
        <dbReference type="Google" id="ProtNLM"/>
    </source>
</evidence>
<dbReference type="OrthoDB" id="5901060at2"/>
<evidence type="ECO:0000256" key="1">
    <source>
        <dbReference type="SAM" id="SignalP"/>
    </source>
</evidence>
<dbReference type="STRING" id="318161.Sden_3090"/>
<dbReference type="KEGG" id="sdn:Sden_3090"/>
<sequence>MKSLKFIALISVFTTPLAFAGTAISDQADPAADVSSEVYIELSTADILDNFPIGEGRNIPRETKVNLVTSLRTSLSKVQGGAKLRGLMMESPKVANTTSAAPHQINCAQAYNLSEDIVYTDTISSVGEQHCFVMPLSQKSKVVGQLLAADMASNFNLYLYQYDDTQGILAHVDSSENAAGIIEKAYAVLPKASYILVAELMSGAGGAFNLIGNSFSSYDNFEPNDSDITSKIPAITVGQIVTGNLDNPEDVDYFGYKLKSNETELKINVSGSAEHQVEIFNAGAWQVLPHDQLINANGSAGATYYIRTLAKPSTIPSALNNYKITTSNSFAKFADFDVWTTDRNLTDLVDYVHTEAFSNLSAGGKVVDSSGSPLVGEKMVVATVVNGEQIHKIVTTNALGKFSASFDLPRCSGDIITGTFDSNFGTPRNIWEIKYKAPQVIEIYPLTKKNQNTLRPMYIHICKETLKQHIPG</sequence>
<dbReference type="HOGENOM" id="CLU_578578_0_0_6"/>
<feature type="signal peptide" evidence="1">
    <location>
        <begin position="1"/>
        <end position="20"/>
    </location>
</feature>
<dbReference type="RefSeq" id="WP_011497513.1">
    <property type="nucleotide sequence ID" value="NC_007954.1"/>
</dbReference>
<evidence type="ECO:0000313" key="3">
    <source>
        <dbReference type="Proteomes" id="UP000001982"/>
    </source>
</evidence>
<protein>
    <recommendedName>
        <fullName evidence="4">Carboxypeptidase regulatory-like domain-containing protein</fullName>
    </recommendedName>
</protein>
<dbReference type="Gene3D" id="2.60.120.380">
    <property type="match status" value="1"/>
</dbReference>
<dbReference type="AlphaFoldDB" id="Q12JK9"/>
<organism evidence="2 3">
    <name type="scientific">Shewanella denitrificans (strain OS217 / ATCC BAA-1090 / DSM 15013)</name>
    <dbReference type="NCBI Taxonomy" id="318161"/>
    <lineage>
        <taxon>Bacteria</taxon>
        <taxon>Pseudomonadati</taxon>
        <taxon>Pseudomonadota</taxon>
        <taxon>Gammaproteobacteria</taxon>
        <taxon>Alteromonadales</taxon>
        <taxon>Shewanellaceae</taxon>
        <taxon>Shewanella</taxon>
    </lineage>
</organism>
<evidence type="ECO:0000313" key="2">
    <source>
        <dbReference type="EMBL" id="ABE56367.1"/>
    </source>
</evidence>
<dbReference type="EMBL" id="CP000302">
    <property type="protein sequence ID" value="ABE56367.1"/>
    <property type="molecule type" value="Genomic_DNA"/>
</dbReference>
<proteinExistence type="predicted"/>